<feature type="signal peptide" evidence="1">
    <location>
        <begin position="1"/>
        <end position="18"/>
    </location>
</feature>
<evidence type="ECO:0000313" key="4">
    <source>
        <dbReference type="Proteomes" id="UP000521943"/>
    </source>
</evidence>
<dbReference type="EMBL" id="JACGCI010000095">
    <property type="protein sequence ID" value="KAF6746153.1"/>
    <property type="molecule type" value="Genomic_DNA"/>
</dbReference>
<keyword evidence="1" id="KW-0732">Signal</keyword>
<dbReference type="AlphaFoldDB" id="A0A8H6HI08"/>
<dbReference type="Pfam" id="PF09362">
    <property type="entry name" value="DUF1996"/>
    <property type="match status" value="1"/>
</dbReference>
<reference evidence="3 4" key="1">
    <citation type="submission" date="2020-07" db="EMBL/GenBank/DDBJ databases">
        <title>Comparative genomics of pyrophilous fungi reveals a link between fire events and developmental genes.</title>
        <authorList>
            <consortium name="DOE Joint Genome Institute"/>
            <person name="Steindorff A.S."/>
            <person name="Carver A."/>
            <person name="Calhoun S."/>
            <person name="Stillman K."/>
            <person name="Liu H."/>
            <person name="Lipzen A."/>
            <person name="Pangilinan J."/>
            <person name="Labutti K."/>
            <person name="Bruns T.D."/>
            <person name="Grigoriev I.V."/>
        </authorList>
    </citation>
    <scope>NUCLEOTIDE SEQUENCE [LARGE SCALE GENOMIC DNA]</scope>
    <source>
        <strain evidence="3 4">CBS 144469</strain>
    </source>
</reference>
<feature type="chain" id="PRO_5034152784" evidence="1">
    <location>
        <begin position="19"/>
        <end position="523"/>
    </location>
</feature>
<dbReference type="PANTHER" id="PTHR43662:SF3">
    <property type="entry name" value="DOMAIN PROTEIN, PUTATIVE (AFU_ORTHOLOGUE AFUA_6G11970)-RELATED"/>
    <property type="match status" value="1"/>
</dbReference>
<evidence type="ECO:0000259" key="2">
    <source>
        <dbReference type="Pfam" id="PF09362"/>
    </source>
</evidence>
<organism evidence="3 4">
    <name type="scientific">Ephemerocybe angulata</name>
    <dbReference type="NCBI Taxonomy" id="980116"/>
    <lineage>
        <taxon>Eukaryota</taxon>
        <taxon>Fungi</taxon>
        <taxon>Dikarya</taxon>
        <taxon>Basidiomycota</taxon>
        <taxon>Agaricomycotina</taxon>
        <taxon>Agaricomycetes</taxon>
        <taxon>Agaricomycetidae</taxon>
        <taxon>Agaricales</taxon>
        <taxon>Agaricineae</taxon>
        <taxon>Psathyrellaceae</taxon>
        <taxon>Ephemerocybe</taxon>
    </lineage>
</organism>
<feature type="domain" description="DUF1996" evidence="2">
    <location>
        <begin position="34"/>
        <end position="275"/>
    </location>
</feature>
<protein>
    <submittedName>
        <fullName evidence="3">WSC domain-containing protein</fullName>
    </submittedName>
</protein>
<keyword evidence="4" id="KW-1185">Reference proteome</keyword>
<dbReference type="PANTHER" id="PTHR43662">
    <property type="match status" value="1"/>
</dbReference>
<evidence type="ECO:0000256" key="1">
    <source>
        <dbReference type="SAM" id="SignalP"/>
    </source>
</evidence>
<name>A0A8H6HI08_9AGAR</name>
<sequence>MFFPRSLALTALAASVNGYWLMGIEDFITTERLDPVVTPGKVSGHVHSVLGGSNFRMSVDTASLRQSACTSVPIPQDKSAYWFPHLYFYWGNGSVTSAEGGAVMYVFSPHALRDYLYSDKPGTTTAFPDDCLIYSLILGNPALRSYDPTSFAQQAVTYLCLNFKGTSTRHNELPARQCPDGIRAQINFPSCWDGKNVDSADHKSHVSFPSGGPDSGTCSDPKFPVTVPRIFLEIYWNTVAFDSVRNKAMNTSQPFVFAHGDPTGYGYHADYVNGWDKGVLQKAVDNCHCNPYGDPTCCVNQGIFSMNHDKTCRITKSIDEQTIGTLPKLPGNNPIIAQGLATPQPDNVTPPLIAPVYAYEGEKPSVTGKVVSAASTSKPTASAASLPSSSSSSSTSTPVATTTVATVLETAAATNSPPAPASKPVAAGVISIPTIPAIVIPKVPGPGPTKGKGPASTPVAERRSNADFAAHEAQDAMEEESDEKVLGVQKERLVKVRRGVHHHRQHLRQAFSHDGTARGAIRG</sequence>
<comment type="caution">
    <text evidence="3">The sequence shown here is derived from an EMBL/GenBank/DDBJ whole genome shotgun (WGS) entry which is preliminary data.</text>
</comment>
<proteinExistence type="predicted"/>
<dbReference type="InterPro" id="IPR018535">
    <property type="entry name" value="DUF1996"/>
</dbReference>
<evidence type="ECO:0000313" key="3">
    <source>
        <dbReference type="EMBL" id="KAF6746153.1"/>
    </source>
</evidence>
<gene>
    <name evidence="3" type="ORF">DFP72DRAFT_823402</name>
</gene>
<dbReference type="Proteomes" id="UP000521943">
    <property type="component" value="Unassembled WGS sequence"/>
</dbReference>
<accession>A0A8H6HI08</accession>
<dbReference type="OrthoDB" id="74764at2759"/>